<keyword evidence="2" id="KW-0732">Signal</keyword>
<dbReference type="EMBL" id="MSPR01000005">
    <property type="protein sequence ID" value="ONK30224.1"/>
    <property type="molecule type" value="Genomic_DNA"/>
</dbReference>
<dbReference type="Gene3D" id="2.40.100.10">
    <property type="entry name" value="Cyclophilin-like"/>
    <property type="match status" value="1"/>
</dbReference>
<keyword evidence="2" id="KW-0697">Rotamase</keyword>
<name>A0AB36JSA6_9STRE</name>
<organism evidence="4 6">
    <name type="scientific">Streptococcus azizii</name>
    <dbReference type="NCBI Taxonomy" id="1579424"/>
    <lineage>
        <taxon>Bacteria</taxon>
        <taxon>Bacillati</taxon>
        <taxon>Bacillota</taxon>
        <taxon>Bacilli</taxon>
        <taxon>Lactobacillales</taxon>
        <taxon>Streptococcaceae</taxon>
        <taxon>Streptococcus</taxon>
    </lineage>
</organism>
<dbReference type="InterPro" id="IPR002130">
    <property type="entry name" value="Cyclophilin-type_PPIase_dom"/>
</dbReference>
<dbReference type="Pfam" id="PF00160">
    <property type="entry name" value="Pro_isomerase"/>
    <property type="match status" value="1"/>
</dbReference>
<dbReference type="PROSITE" id="PS51257">
    <property type="entry name" value="PROKAR_LIPOPROTEIN"/>
    <property type="match status" value="1"/>
</dbReference>
<evidence type="ECO:0000313" key="6">
    <source>
        <dbReference type="Proteomes" id="UP000188600"/>
    </source>
</evidence>
<comment type="function">
    <text evidence="1 2">PPIases accelerate the folding of proteins. It catalyzes the cis-trans isomerization of proline imidic peptide bonds in oligopeptides.</text>
</comment>
<dbReference type="InterPro" id="IPR029000">
    <property type="entry name" value="Cyclophilin-like_dom_sf"/>
</dbReference>
<feature type="chain" id="PRO_5044045892" description="Peptidyl-prolyl cis-trans isomerase" evidence="2">
    <location>
        <begin position="20"/>
        <end position="261"/>
    </location>
</feature>
<comment type="catalytic activity">
    <reaction evidence="2">
        <text>[protein]-peptidylproline (omega=180) = [protein]-peptidylproline (omega=0)</text>
        <dbReference type="Rhea" id="RHEA:16237"/>
        <dbReference type="Rhea" id="RHEA-COMP:10747"/>
        <dbReference type="Rhea" id="RHEA-COMP:10748"/>
        <dbReference type="ChEBI" id="CHEBI:83833"/>
        <dbReference type="ChEBI" id="CHEBI:83834"/>
        <dbReference type="EC" id="5.2.1.8"/>
    </reaction>
</comment>
<evidence type="ECO:0000313" key="4">
    <source>
        <dbReference type="EMBL" id="ONK28325.1"/>
    </source>
</evidence>
<reference evidence="6 7" key="1">
    <citation type="submission" date="2016-12" db="EMBL/GenBank/DDBJ databases">
        <authorList>
            <person name="Gulvik C.A."/>
        </authorList>
    </citation>
    <scope>NUCLEOTIDE SEQUENCE [LARGE SCALE GENOMIC DNA]</scope>
    <source>
        <strain evidence="5 7">12-5202</strain>
        <strain evidence="4 6">12-5291</strain>
    </source>
</reference>
<dbReference type="Proteomes" id="UP000188600">
    <property type="component" value="Unassembled WGS sequence"/>
</dbReference>
<dbReference type="EMBL" id="MSPT01000005">
    <property type="protein sequence ID" value="ONK28325.1"/>
    <property type="molecule type" value="Genomic_DNA"/>
</dbReference>
<evidence type="ECO:0000259" key="3">
    <source>
        <dbReference type="PROSITE" id="PS50072"/>
    </source>
</evidence>
<comment type="caution">
    <text evidence="4">The sequence shown here is derived from an EMBL/GenBank/DDBJ whole genome shotgun (WGS) entry which is preliminary data.</text>
</comment>
<evidence type="ECO:0000256" key="1">
    <source>
        <dbReference type="ARBA" id="ARBA00002388"/>
    </source>
</evidence>
<dbReference type="PROSITE" id="PS00170">
    <property type="entry name" value="CSA_PPIASE_1"/>
    <property type="match status" value="1"/>
</dbReference>
<evidence type="ECO:0000313" key="7">
    <source>
        <dbReference type="Proteomes" id="UP000188946"/>
    </source>
</evidence>
<accession>A0AB36JSA6</accession>
<dbReference type="GO" id="GO:0003755">
    <property type="term" value="F:peptidyl-prolyl cis-trans isomerase activity"/>
    <property type="evidence" value="ECO:0007669"/>
    <property type="project" value="UniProtKB-UniRule"/>
</dbReference>
<keyword evidence="7" id="KW-1185">Reference proteome</keyword>
<dbReference type="PANTHER" id="PTHR45625:SF16">
    <property type="entry name" value="PEPTIDYL-PROLYL CIS-TRANS ISOMERASE"/>
    <property type="match status" value="1"/>
</dbReference>
<dbReference type="Proteomes" id="UP000188946">
    <property type="component" value="Unassembled WGS sequence"/>
</dbReference>
<dbReference type="InterPro" id="IPR044666">
    <property type="entry name" value="Cyclophilin_A-like"/>
</dbReference>
<evidence type="ECO:0000313" key="5">
    <source>
        <dbReference type="EMBL" id="ONK30224.1"/>
    </source>
</evidence>
<gene>
    <name evidence="5" type="ORF">BVE84_03980</name>
    <name evidence="4" type="ORF">BVE86_02945</name>
</gene>
<dbReference type="EC" id="5.2.1.8" evidence="2"/>
<proteinExistence type="inferred from homology"/>
<feature type="domain" description="PPIase cyclophilin-type" evidence="3">
    <location>
        <begin position="77"/>
        <end position="255"/>
    </location>
</feature>
<dbReference type="AlphaFoldDB" id="A0AB36JSA6"/>
<dbReference type="InterPro" id="IPR020892">
    <property type="entry name" value="Cyclophilin-type_PPIase_CS"/>
</dbReference>
<dbReference type="PROSITE" id="PS50072">
    <property type="entry name" value="CSA_PPIASE_2"/>
    <property type="match status" value="1"/>
</dbReference>
<dbReference type="RefSeq" id="WP_076995791.1">
    <property type="nucleotide sequence ID" value="NZ_MSPR01000005.1"/>
</dbReference>
<comment type="similarity">
    <text evidence="2">Belongs to the cyclophilin-type PPIase family.</text>
</comment>
<dbReference type="GO" id="GO:0006457">
    <property type="term" value="P:protein folding"/>
    <property type="evidence" value="ECO:0007669"/>
    <property type="project" value="InterPro"/>
</dbReference>
<dbReference type="PRINTS" id="PR00153">
    <property type="entry name" value="CSAPPISMRASE"/>
</dbReference>
<evidence type="ECO:0000256" key="2">
    <source>
        <dbReference type="RuleBase" id="RU363019"/>
    </source>
</evidence>
<dbReference type="PANTHER" id="PTHR45625">
    <property type="entry name" value="PEPTIDYL-PROLYL CIS-TRANS ISOMERASE-RELATED"/>
    <property type="match status" value="1"/>
</dbReference>
<keyword evidence="2 4" id="KW-0413">Isomerase</keyword>
<dbReference type="SUPFAM" id="SSF50891">
    <property type="entry name" value="Cyclophilin-like"/>
    <property type="match status" value="1"/>
</dbReference>
<sequence length="261" mass="27855">MKKRLLFALAASLLLSACATNTSSSSTSSSAPTSSTDTSAASQYAKDLAYALNNPDAAFPQLTADIADNEAAVLIKTTAGDIKLKLFPEQAPLAVENFLTHAKEGYYNGVIFHRVIKDFMIQGGDPKGTGTGGESIWAGKDNTIDRGRGFTNEISAFLYNIRGALSMANAGPNTNGSQFFINQNTKNASGQLDSSKYPVKIKQAYQSGGNPSLDGDYTVFGQVIEGMDVVDTIAATETDEKDKPKTDIKIESIEILKDMKQ</sequence>
<protein>
    <recommendedName>
        <fullName evidence="2">Peptidyl-prolyl cis-trans isomerase</fullName>
        <shortName evidence="2">PPIase</shortName>
        <ecNumber evidence="2">5.2.1.8</ecNumber>
    </recommendedName>
</protein>
<feature type="signal peptide" evidence="2">
    <location>
        <begin position="1"/>
        <end position="19"/>
    </location>
</feature>